<name>A0AAJ0U6X0_9GAMM</name>
<evidence type="ECO:0000256" key="1">
    <source>
        <dbReference type="SAM" id="SignalP"/>
    </source>
</evidence>
<reference evidence="2" key="2">
    <citation type="journal article" date="2020" name="Microorganisms">
        <title>Osmotic Adaptation and Compatible Solute Biosynthesis of Phototrophic Bacteria as Revealed from Genome Analyses.</title>
        <authorList>
            <person name="Imhoff J.F."/>
            <person name="Rahn T."/>
            <person name="Kunzel S."/>
            <person name="Keller A."/>
            <person name="Neulinger S.C."/>
        </authorList>
    </citation>
    <scope>NUCLEOTIDE SEQUENCE</scope>
    <source>
        <strain evidence="2">DSM 11080</strain>
    </source>
</reference>
<evidence type="ECO:0000313" key="2">
    <source>
        <dbReference type="EMBL" id="MBK1706424.1"/>
    </source>
</evidence>
<keyword evidence="1" id="KW-0732">Signal</keyword>
<comment type="caution">
    <text evidence="2">The sequence shown here is derived from an EMBL/GenBank/DDBJ whole genome shotgun (WGS) entry which is preliminary data.</text>
</comment>
<organism evidence="2 3">
    <name type="scientific">Halochromatium glycolicum</name>
    <dbReference type="NCBI Taxonomy" id="85075"/>
    <lineage>
        <taxon>Bacteria</taxon>
        <taxon>Pseudomonadati</taxon>
        <taxon>Pseudomonadota</taxon>
        <taxon>Gammaproteobacteria</taxon>
        <taxon>Chromatiales</taxon>
        <taxon>Chromatiaceae</taxon>
        <taxon>Halochromatium</taxon>
    </lineage>
</organism>
<dbReference type="Proteomes" id="UP001296776">
    <property type="component" value="Unassembled WGS sequence"/>
</dbReference>
<feature type="chain" id="PRO_5042533093" evidence="1">
    <location>
        <begin position="20"/>
        <end position="130"/>
    </location>
</feature>
<evidence type="ECO:0000313" key="3">
    <source>
        <dbReference type="Proteomes" id="UP001296776"/>
    </source>
</evidence>
<dbReference type="RefSeq" id="WP_200347872.1">
    <property type="nucleotide sequence ID" value="NZ_NRSJ01000041.1"/>
</dbReference>
<dbReference type="EMBL" id="NRSJ01000041">
    <property type="protein sequence ID" value="MBK1706424.1"/>
    <property type="molecule type" value="Genomic_DNA"/>
</dbReference>
<gene>
    <name evidence="2" type="ORF">CKO40_18175</name>
</gene>
<proteinExistence type="predicted"/>
<accession>A0AAJ0U6X0</accession>
<feature type="signal peptide" evidence="1">
    <location>
        <begin position="1"/>
        <end position="19"/>
    </location>
</feature>
<protein>
    <submittedName>
        <fullName evidence="2">Uncharacterized protein</fullName>
    </submittedName>
</protein>
<reference evidence="2" key="1">
    <citation type="submission" date="2017-08" db="EMBL/GenBank/DDBJ databases">
        <authorList>
            <person name="Imhoff J.F."/>
            <person name="Rahn T."/>
            <person name="Kuenzel S."/>
            <person name="Neulinger S.C."/>
        </authorList>
    </citation>
    <scope>NUCLEOTIDE SEQUENCE</scope>
    <source>
        <strain evidence="2">DSM 11080</strain>
    </source>
</reference>
<sequence length="130" mass="13802">MFFAPVLALLLGLPGSSVAGDALGPGQAGRRGNVLDVELSALDANGLVGPPDGKRALSYEFCVPSDDRPVSVVRRIDPSTRFFPASPGRIGCSLDQVLVIGHTHQPGFADVLRELAELPEVERIVESHFE</sequence>
<keyword evidence="3" id="KW-1185">Reference proteome</keyword>
<dbReference type="AlphaFoldDB" id="A0AAJ0U6X0"/>